<comment type="caution">
    <text evidence="1">The sequence shown here is derived from an EMBL/GenBank/DDBJ whole genome shotgun (WGS) entry which is preliminary data.</text>
</comment>
<keyword evidence="2" id="KW-1185">Reference proteome</keyword>
<dbReference type="EMBL" id="JAULSC010000034">
    <property type="protein sequence ID" value="MDO3397968.1"/>
    <property type="molecule type" value="Genomic_DNA"/>
</dbReference>
<dbReference type="RefSeq" id="WP_302710174.1">
    <property type="nucleotide sequence ID" value="NZ_JAULSC010000034.1"/>
</dbReference>
<name>A0ABT8TY79_9ACTN</name>
<organism evidence="1 2">
    <name type="scientific">Nocardioides cremeus</name>
    <dbReference type="NCBI Taxonomy" id="3058044"/>
    <lineage>
        <taxon>Bacteria</taxon>
        <taxon>Bacillati</taxon>
        <taxon>Actinomycetota</taxon>
        <taxon>Actinomycetes</taxon>
        <taxon>Propionibacteriales</taxon>
        <taxon>Nocardioidaceae</taxon>
        <taxon>Nocardioides</taxon>
    </lineage>
</organism>
<accession>A0ABT8TY79</accession>
<evidence type="ECO:0000313" key="1">
    <source>
        <dbReference type="EMBL" id="MDO3397968.1"/>
    </source>
</evidence>
<protein>
    <submittedName>
        <fullName evidence="1">Uncharacterized protein</fullName>
    </submittedName>
</protein>
<gene>
    <name evidence="1" type="ORF">QWJ41_19755</name>
</gene>
<dbReference type="Proteomes" id="UP001168363">
    <property type="component" value="Unassembled WGS sequence"/>
</dbReference>
<reference evidence="1" key="1">
    <citation type="submission" date="2023-06" db="EMBL/GenBank/DDBJ databases">
        <title>Genome sequence of Nocardioides sp. SOB44.</title>
        <authorList>
            <person name="Zhang G."/>
        </authorList>
    </citation>
    <scope>NUCLEOTIDE SEQUENCE</scope>
    <source>
        <strain evidence="1">SOB44</strain>
    </source>
</reference>
<proteinExistence type="predicted"/>
<sequence>MHTTDAHALQAILAELNSPASGSSLNARWAKALGVQPGAAGFPRRHAEVMNLLAETIRQIGVLPPARRGNYEPSAPLWWKAVVAPDIAWGAGNTTGPIIGQEHIALLGSMGDVIEARQEGTALAPGGVNLEALTDQCKEWIEVLQGTHLPNGLRTLLIESLEHVIWLADSVDRFGYARVAREAESVTGALVLATPQVPDEARPSWNQRFRRWTATLATFTLLASGTQLAIEGATDVVNEVAPAVGQVIEMIEGSDDSTPSTE</sequence>
<evidence type="ECO:0000313" key="2">
    <source>
        <dbReference type="Proteomes" id="UP001168363"/>
    </source>
</evidence>